<dbReference type="GO" id="GO:0016853">
    <property type="term" value="F:isomerase activity"/>
    <property type="evidence" value="ECO:0007669"/>
    <property type="project" value="UniProtKB-KW"/>
</dbReference>
<dbReference type="HAMAP" id="MF_00183">
    <property type="entry name" value="DXP_reductoisom"/>
    <property type="match status" value="1"/>
</dbReference>
<dbReference type="GO" id="GO:0051484">
    <property type="term" value="P:isopentenyl diphosphate biosynthetic process, methylerythritol 4-phosphate pathway involved in terpenoid biosynthetic process"/>
    <property type="evidence" value="ECO:0007669"/>
    <property type="project" value="UniProtKB-ARBA"/>
</dbReference>
<keyword evidence="14" id="KW-1185">Reference proteome</keyword>
<comment type="pathway">
    <text evidence="1 9">Isoprenoid biosynthesis; isopentenyl diphosphate biosynthesis via DXP pathway; isopentenyl diphosphate from 1-deoxy-D-xylulose 5-phosphate: step 1/6.</text>
</comment>
<dbReference type="Gene3D" id="1.10.1740.10">
    <property type="match status" value="1"/>
</dbReference>
<dbReference type="Proteomes" id="UP000187404">
    <property type="component" value="Unassembled WGS sequence"/>
</dbReference>
<evidence type="ECO:0000256" key="2">
    <source>
        <dbReference type="ARBA" id="ARBA00006825"/>
    </source>
</evidence>
<keyword evidence="5 9" id="KW-0560">Oxidoreductase</keyword>
<dbReference type="GO" id="GO:0030604">
    <property type="term" value="F:1-deoxy-D-xylulose-5-phosphate reductoisomerase activity"/>
    <property type="evidence" value="ECO:0007669"/>
    <property type="project" value="UniProtKB-UniRule"/>
</dbReference>
<feature type="binding site" evidence="9">
    <location>
        <position position="216"/>
    </location>
    <ligand>
        <name>Mn(2+)</name>
        <dbReference type="ChEBI" id="CHEBI:29035"/>
    </ligand>
</feature>
<proteinExistence type="inferred from homology"/>
<feature type="binding site" evidence="9">
    <location>
        <position position="146"/>
    </location>
    <ligand>
        <name>1-deoxy-D-xylulose 5-phosphate</name>
        <dbReference type="ChEBI" id="CHEBI:57792"/>
    </ligand>
</feature>
<feature type="domain" description="DXP reductoisomerase C-terminal" evidence="12">
    <location>
        <begin position="256"/>
        <end position="373"/>
    </location>
</feature>
<comment type="catalytic activity">
    <reaction evidence="8">
        <text>2-C-methyl-D-erythritol 4-phosphate + NADP(+) = 1-deoxy-D-xylulose 5-phosphate + NADPH + H(+)</text>
        <dbReference type="Rhea" id="RHEA:13717"/>
        <dbReference type="ChEBI" id="CHEBI:15378"/>
        <dbReference type="ChEBI" id="CHEBI:57783"/>
        <dbReference type="ChEBI" id="CHEBI:57792"/>
        <dbReference type="ChEBI" id="CHEBI:58262"/>
        <dbReference type="ChEBI" id="CHEBI:58349"/>
        <dbReference type="EC" id="1.1.1.267"/>
    </reaction>
    <physiologicalReaction direction="right-to-left" evidence="8">
        <dbReference type="Rhea" id="RHEA:13719"/>
    </physiologicalReaction>
</comment>
<dbReference type="InterPro" id="IPR013512">
    <property type="entry name" value="DXP_reductoisomerase_N"/>
</dbReference>
<feature type="binding site" evidence="9">
    <location>
        <position position="10"/>
    </location>
    <ligand>
        <name>NADPH</name>
        <dbReference type="ChEBI" id="CHEBI:57783"/>
    </ligand>
</feature>
<feature type="binding site" evidence="9">
    <location>
        <position position="11"/>
    </location>
    <ligand>
        <name>NADPH</name>
        <dbReference type="ChEBI" id="CHEBI:57783"/>
    </ligand>
</feature>
<dbReference type="NCBIfam" id="TIGR00243">
    <property type="entry name" value="Dxr"/>
    <property type="match status" value="1"/>
</dbReference>
<evidence type="ECO:0000256" key="7">
    <source>
        <dbReference type="ARBA" id="ARBA00023229"/>
    </source>
</evidence>
<dbReference type="GO" id="GO:0070402">
    <property type="term" value="F:NADPH binding"/>
    <property type="evidence" value="ECO:0007669"/>
    <property type="project" value="InterPro"/>
</dbReference>
<evidence type="ECO:0000256" key="8">
    <source>
        <dbReference type="ARBA" id="ARBA00048543"/>
    </source>
</evidence>
<feature type="binding site" evidence="9">
    <location>
        <position position="200"/>
    </location>
    <ligand>
        <name>NADPH</name>
        <dbReference type="ChEBI" id="CHEBI:57783"/>
    </ligand>
</feature>
<evidence type="ECO:0000259" key="11">
    <source>
        <dbReference type="Pfam" id="PF08436"/>
    </source>
</evidence>
<keyword evidence="13" id="KW-0413">Isomerase</keyword>
<dbReference type="InterPro" id="IPR026877">
    <property type="entry name" value="DXPR_C"/>
</dbReference>
<feature type="binding site" evidence="9">
    <location>
        <position position="147"/>
    </location>
    <ligand>
        <name>1-deoxy-D-xylulose 5-phosphate</name>
        <dbReference type="ChEBI" id="CHEBI:57792"/>
    </ligand>
</feature>
<feature type="binding site" evidence="9">
    <location>
        <position position="145"/>
    </location>
    <ligand>
        <name>Mn(2+)</name>
        <dbReference type="ChEBI" id="CHEBI:29035"/>
    </ligand>
</feature>
<dbReference type="SUPFAM" id="SSF55347">
    <property type="entry name" value="Glyceraldehyde-3-phosphate dehydrogenase-like, C-terminal domain"/>
    <property type="match status" value="1"/>
</dbReference>
<dbReference type="InterPro" id="IPR013644">
    <property type="entry name" value="DXP_reductoisomerase_C"/>
</dbReference>
<dbReference type="Pfam" id="PF13288">
    <property type="entry name" value="DXPR_C"/>
    <property type="match status" value="1"/>
</dbReference>
<dbReference type="PANTHER" id="PTHR30525:SF0">
    <property type="entry name" value="1-DEOXY-D-XYLULOSE 5-PHOSPHATE REDUCTOISOMERASE, CHLOROPLASTIC"/>
    <property type="match status" value="1"/>
</dbReference>
<evidence type="ECO:0000256" key="1">
    <source>
        <dbReference type="ARBA" id="ARBA00005094"/>
    </source>
</evidence>
<keyword evidence="6 9" id="KW-0464">Manganese</keyword>
<name>A0A1Q9JES9_9FIRM</name>
<dbReference type="GO" id="GO:0030145">
    <property type="term" value="F:manganese ion binding"/>
    <property type="evidence" value="ECO:0007669"/>
    <property type="project" value="TreeGrafter"/>
</dbReference>
<evidence type="ECO:0000256" key="6">
    <source>
        <dbReference type="ARBA" id="ARBA00023211"/>
    </source>
</evidence>
<dbReference type="OrthoDB" id="9806546at2"/>
<feature type="binding site" evidence="9">
    <location>
        <position position="216"/>
    </location>
    <ligand>
        <name>1-deoxy-D-xylulose 5-phosphate</name>
        <dbReference type="ChEBI" id="CHEBI:57792"/>
    </ligand>
</feature>
<feature type="binding site" evidence="9">
    <location>
        <position position="36"/>
    </location>
    <ligand>
        <name>NADPH</name>
        <dbReference type="ChEBI" id="CHEBI:57783"/>
    </ligand>
</feature>
<feature type="binding site" evidence="9">
    <location>
        <position position="212"/>
    </location>
    <ligand>
        <name>1-deoxy-D-xylulose 5-phosphate</name>
        <dbReference type="ChEBI" id="CHEBI:57792"/>
    </ligand>
</feature>
<dbReference type="Gene3D" id="3.40.50.720">
    <property type="entry name" value="NAD(P)-binding Rossmann-like Domain"/>
    <property type="match status" value="1"/>
</dbReference>
<dbReference type="NCBIfam" id="NF009114">
    <property type="entry name" value="PRK12464.1"/>
    <property type="match status" value="1"/>
</dbReference>
<gene>
    <name evidence="9" type="primary">dxr</name>
    <name evidence="13" type="ORF">BHK98_00475</name>
</gene>
<feature type="binding site" evidence="9">
    <location>
        <position position="120"/>
    </location>
    <ligand>
        <name>1-deoxy-D-xylulose 5-phosphate</name>
        <dbReference type="ChEBI" id="CHEBI:57792"/>
    </ligand>
</feature>
<dbReference type="Pfam" id="PF08436">
    <property type="entry name" value="DXP_redisom_C"/>
    <property type="match status" value="1"/>
</dbReference>
<reference evidence="13 14" key="1">
    <citation type="journal article" date="2016" name="Appl. Environ. Microbiol.">
        <title>Function and Phylogeny of Bacterial Butyryl Coenzyme A:Acetate Transferases and Their Diversity in the Proximal Colon of Swine.</title>
        <authorList>
            <person name="Trachsel J."/>
            <person name="Bayles D.O."/>
            <person name="Looft T."/>
            <person name="Levine U.Y."/>
            <person name="Allen H.K."/>
        </authorList>
    </citation>
    <scope>NUCLEOTIDE SEQUENCE [LARGE SCALE GENOMIC DNA]</scope>
    <source>
        <strain evidence="13 14">68-3-10</strain>
    </source>
</reference>
<evidence type="ECO:0000313" key="13">
    <source>
        <dbReference type="EMBL" id="OLR54699.1"/>
    </source>
</evidence>
<evidence type="ECO:0000256" key="3">
    <source>
        <dbReference type="ARBA" id="ARBA00022723"/>
    </source>
</evidence>
<dbReference type="EC" id="1.1.1.267" evidence="9"/>
<evidence type="ECO:0000313" key="14">
    <source>
        <dbReference type="Proteomes" id="UP000187404"/>
    </source>
</evidence>
<feature type="binding site" evidence="9">
    <location>
        <position position="119"/>
    </location>
    <ligand>
        <name>NADPH</name>
        <dbReference type="ChEBI" id="CHEBI:57783"/>
    </ligand>
</feature>
<feature type="binding site" evidence="9">
    <location>
        <position position="147"/>
    </location>
    <ligand>
        <name>Mn(2+)</name>
        <dbReference type="ChEBI" id="CHEBI:29035"/>
    </ligand>
</feature>
<dbReference type="InterPro" id="IPR036291">
    <property type="entry name" value="NAD(P)-bd_dom_sf"/>
</dbReference>
<feature type="binding site" evidence="9">
    <location>
        <position position="213"/>
    </location>
    <ligand>
        <name>1-deoxy-D-xylulose 5-phosphate</name>
        <dbReference type="ChEBI" id="CHEBI:57792"/>
    </ligand>
</feature>
<feature type="domain" description="1-deoxy-D-xylulose 5-phosphate reductoisomerase N-terminal" evidence="10">
    <location>
        <begin position="4"/>
        <end position="127"/>
    </location>
</feature>
<evidence type="ECO:0000256" key="5">
    <source>
        <dbReference type="ARBA" id="ARBA00023002"/>
    </source>
</evidence>
<dbReference type="EMBL" id="MJIE01000001">
    <property type="protein sequence ID" value="OLR54699.1"/>
    <property type="molecule type" value="Genomic_DNA"/>
</dbReference>
<comment type="function">
    <text evidence="9">Catalyzes the NADPH-dependent rearrangement and reduction of 1-deoxy-D-xylulose-5-phosphate (DXP) to 2-C-methyl-D-erythritol 4-phosphate (MEP).</text>
</comment>
<dbReference type="RefSeq" id="WP_075711720.1">
    <property type="nucleotide sequence ID" value="NZ_MJIE01000001.1"/>
</dbReference>
<dbReference type="SUPFAM" id="SSF51735">
    <property type="entry name" value="NAD(P)-binding Rossmann-fold domains"/>
    <property type="match status" value="1"/>
</dbReference>
<dbReference type="AlphaFoldDB" id="A0A1Q9JES9"/>
<evidence type="ECO:0000259" key="12">
    <source>
        <dbReference type="Pfam" id="PF13288"/>
    </source>
</evidence>
<feature type="binding site" evidence="9">
    <location>
        <position position="207"/>
    </location>
    <ligand>
        <name>1-deoxy-D-xylulose 5-phosphate</name>
        <dbReference type="ChEBI" id="CHEBI:57792"/>
    </ligand>
</feature>
<feature type="binding site" evidence="9">
    <location>
        <position position="13"/>
    </location>
    <ligand>
        <name>NADPH</name>
        <dbReference type="ChEBI" id="CHEBI:57783"/>
    </ligand>
</feature>
<feature type="binding site" evidence="9">
    <location>
        <position position="121"/>
    </location>
    <ligand>
        <name>NADPH</name>
        <dbReference type="ChEBI" id="CHEBI:57783"/>
    </ligand>
</feature>
<feature type="binding site" evidence="9">
    <location>
        <position position="12"/>
    </location>
    <ligand>
        <name>NADPH</name>
        <dbReference type="ChEBI" id="CHEBI:57783"/>
    </ligand>
</feature>
<dbReference type="InterPro" id="IPR036169">
    <property type="entry name" value="DXPR_C_sf"/>
</dbReference>
<dbReference type="PIRSF" id="PIRSF006205">
    <property type="entry name" value="Dxp_reductismrs"/>
    <property type="match status" value="1"/>
</dbReference>
<dbReference type="FunFam" id="3.40.50.720:FF:000045">
    <property type="entry name" value="1-deoxy-D-xylulose 5-phosphate reductoisomerase"/>
    <property type="match status" value="1"/>
</dbReference>
<sequence length="380" mass="41812">MKKVTILGSTGSIGTQALSVIDDNPGLFQIEALTCGRNTELFRRQIERYKPRLACCERREDAAELAWEFPGVSFVSGAEGLEEAAVSDCDILLNALMGMRGLVPTYRAIIAGHDIALANKETLVAGGAVIMNAVEENGVAMLPVDSEHSAIFQCLEGNRDKKIRRILLTASGGPFRDWPAEKLADVTPEMALQHPNWSMGRKITIDSATMMNKGLEMIEAMWLFGVGTDDIQVLIHPQSVVHSGVEFADRSVLTQMGVPDMKIPISVALGYPDRLETKGEALDFFGAASELTFRRPNPRVFRCLDLAVRAARAGGSCPVVLNAANEVLVQAFLDRRIRFTDIADGIERMLDRHERVEEPELEEILEIDGETRRETESSIC</sequence>
<comment type="caution">
    <text evidence="13">The sequence shown here is derived from an EMBL/GenBank/DDBJ whole genome shotgun (WGS) entry which is preliminary data.</text>
</comment>
<keyword evidence="7 9" id="KW-0414">Isoprene biosynthesis</keyword>
<dbReference type="SUPFAM" id="SSF69055">
    <property type="entry name" value="1-deoxy-D-xylulose-5-phosphate reductoisomerase, C-terminal domain"/>
    <property type="match status" value="1"/>
</dbReference>
<dbReference type="PANTHER" id="PTHR30525">
    <property type="entry name" value="1-DEOXY-D-XYLULOSE 5-PHOSPHATE REDUCTOISOMERASE"/>
    <property type="match status" value="1"/>
</dbReference>
<feature type="domain" description="1-deoxy-D-xylulose 5-phosphate reductoisomerase C-terminal" evidence="11">
    <location>
        <begin position="141"/>
        <end position="224"/>
    </location>
</feature>
<comment type="cofactor">
    <cofactor evidence="9">
        <name>Mg(2+)</name>
        <dbReference type="ChEBI" id="CHEBI:18420"/>
    </cofactor>
    <cofactor evidence="9">
        <name>Mn(2+)</name>
        <dbReference type="ChEBI" id="CHEBI:29035"/>
    </cofactor>
</comment>
<comment type="similarity">
    <text evidence="2 9">Belongs to the DXR family.</text>
</comment>
<feature type="binding site" evidence="9">
    <location>
        <position position="38"/>
    </location>
    <ligand>
        <name>NADPH</name>
        <dbReference type="ChEBI" id="CHEBI:57783"/>
    </ligand>
</feature>
<keyword evidence="3 9" id="KW-0479">Metal-binding</keyword>
<evidence type="ECO:0000256" key="9">
    <source>
        <dbReference type="HAMAP-Rule" id="MF_00183"/>
    </source>
</evidence>
<evidence type="ECO:0000256" key="4">
    <source>
        <dbReference type="ARBA" id="ARBA00022857"/>
    </source>
</evidence>
<dbReference type="UniPathway" id="UPA00056">
    <property type="reaction ID" value="UER00092"/>
</dbReference>
<accession>A0A1Q9JES9</accession>
<organism evidence="13 14">
    <name type="scientific">Hornefia porci</name>
    <dbReference type="NCBI Taxonomy" id="2652292"/>
    <lineage>
        <taxon>Bacteria</taxon>
        <taxon>Bacillati</taxon>
        <taxon>Bacillota</taxon>
        <taxon>Clostridia</taxon>
        <taxon>Peptostreptococcales</taxon>
        <taxon>Anaerovoracaceae</taxon>
        <taxon>Hornefia</taxon>
    </lineage>
</organism>
<keyword evidence="9" id="KW-0460">Magnesium</keyword>
<feature type="binding site" evidence="9">
    <location>
        <position position="37"/>
    </location>
    <ligand>
        <name>NADPH</name>
        <dbReference type="ChEBI" id="CHEBI:57783"/>
    </ligand>
</feature>
<evidence type="ECO:0000259" key="10">
    <source>
        <dbReference type="Pfam" id="PF02670"/>
    </source>
</evidence>
<dbReference type="Pfam" id="PF02670">
    <property type="entry name" value="DXP_reductoisom"/>
    <property type="match status" value="1"/>
</dbReference>
<dbReference type="InterPro" id="IPR003821">
    <property type="entry name" value="DXP_reductoisomerase"/>
</dbReference>
<keyword evidence="4 9" id="KW-0521">NADP</keyword>
<dbReference type="STRING" id="1261640.BHK98_00475"/>
<feature type="binding site" evidence="9">
    <location>
        <position position="171"/>
    </location>
    <ligand>
        <name>1-deoxy-D-xylulose 5-phosphate</name>
        <dbReference type="ChEBI" id="CHEBI:57792"/>
    </ligand>
</feature>
<feature type="binding site" evidence="9">
    <location>
        <position position="194"/>
    </location>
    <ligand>
        <name>1-deoxy-D-xylulose 5-phosphate</name>
        <dbReference type="ChEBI" id="CHEBI:57792"/>
    </ligand>
</feature>
<protein>
    <recommendedName>
        <fullName evidence="9">1-deoxy-D-xylulose 5-phosphate reductoisomerase</fullName>
        <shortName evidence="9">DXP reductoisomerase</shortName>
        <ecNumber evidence="9">1.1.1.267</ecNumber>
    </recommendedName>
    <alternativeName>
        <fullName evidence="9">1-deoxyxylulose-5-phosphate reductoisomerase</fullName>
    </alternativeName>
    <alternativeName>
        <fullName evidence="9">2-C-methyl-D-erythritol 4-phosphate synthase</fullName>
    </alternativeName>
</protein>